<dbReference type="AlphaFoldDB" id="A1ZWD2"/>
<dbReference type="RefSeq" id="WP_002703056.1">
    <property type="nucleotide sequence ID" value="NZ_AAWS01000051.1"/>
</dbReference>
<evidence type="ECO:0000313" key="2">
    <source>
        <dbReference type="Proteomes" id="UP000004095"/>
    </source>
</evidence>
<dbReference type="OrthoDB" id="831785at2"/>
<accession>A1ZWD2</accession>
<name>A1ZWD2_MICM2</name>
<keyword evidence="2" id="KW-1185">Reference proteome</keyword>
<protein>
    <submittedName>
        <fullName evidence="1">Uncharacterized protein</fullName>
    </submittedName>
</protein>
<evidence type="ECO:0000313" key="1">
    <source>
        <dbReference type="EMBL" id="EAY25272.1"/>
    </source>
</evidence>
<dbReference type="eggNOG" id="ENOG5032XVY">
    <property type="taxonomic scope" value="Bacteria"/>
</dbReference>
<proteinExistence type="predicted"/>
<sequence>MIIRIFTCIVLFYTTSFGQNKQYINRLLQVGAYKVNANYGYYASKGDTIPQGAFTMKSFDADAASADLKQYFLLNGTFQNQMPGKAWRFQFGKFKLDGTQELVNYRLNVKLSGVFHTALVNFREGKTHGKWSHKINRVDKSNIKETLFESSALLENGLAKGIIRMEDTQAILLGRFLKSGFAHDVWEVNFGNAPDRTEQWHFKEGRLEKIVLEKDFQPKTIYLYKDNIPQAQATTVSLDHVYLKILSLQHLSDSTSYTKIGSKIASLIQQNSYCNQKINDIFTGMKSISGKAIPMPLFQVKVARYPLKEAEKAHIANLKADYEKSMEVSKFLLTNTKLNILKHADEEVFFLLSVIQEVDKKYLSVIKKIVEYQAMGVLDFWQRNRMQLQLGLDKKYSPEVLVSLQDSTNTQQKAFTGPNPALLNANEVGYAYLAKIAQYARSCVDSVAQRLNKKLSNQKIQRQLDALEKVIIQKFNQLTRLSDSLGKKLPKRYKSTTKSMRLAVNKEIKLYSTNEDLSTKSAQARGIITCLDNMKSLVSTLALLPKRWDTIQKLYTEQVWNPFTATIMNDQIKERLTDAYHKLLVPSVLTKVKVGLTCAQAKGLRSILDQLYAQMKAFRKQDTSKLERKLRRENDPNTVLELFGISTQIKNLKR</sequence>
<dbReference type="Proteomes" id="UP000004095">
    <property type="component" value="Unassembled WGS sequence"/>
</dbReference>
<organism evidence="1 2">
    <name type="scientific">Microscilla marina ATCC 23134</name>
    <dbReference type="NCBI Taxonomy" id="313606"/>
    <lineage>
        <taxon>Bacteria</taxon>
        <taxon>Pseudomonadati</taxon>
        <taxon>Bacteroidota</taxon>
        <taxon>Cytophagia</taxon>
        <taxon>Cytophagales</taxon>
        <taxon>Microscillaceae</taxon>
        <taxon>Microscilla</taxon>
    </lineage>
</organism>
<reference evidence="1 2" key="1">
    <citation type="submission" date="2007-01" db="EMBL/GenBank/DDBJ databases">
        <authorList>
            <person name="Haygood M."/>
            <person name="Podell S."/>
            <person name="Anderson C."/>
            <person name="Hopkinson B."/>
            <person name="Roe K."/>
            <person name="Barbeau K."/>
            <person name="Gaasterland T."/>
            <person name="Ferriera S."/>
            <person name="Johnson J."/>
            <person name="Kravitz S."/>
            <person name="Beeson K."/>
            <person name="Sutton G."/>
            <person name="Rogers Y.-H."/>
            <person name="Friedman R."/>
            <person name="Frazier M."/>
            <person name="Venter J.C."/>
        </authorList>
    </citation>
    <scope>NUCLEOTIDE SEQUENCE [LARGE SCALE GENOMIC DNA]</scope>
    <source>
        <strain evidence="1 2">ATCC 23134</strain>
    </source>
</reference>
<gene>
    <name evidence="1" type="ORF">M23134_02742</name>
</gene>
<comment type="caution">
    <text evidence="1">The sequence shown here is derived from an EMBL/GenBank/DDBJ whole genome shotgun (WGS) entry which is preliminary data.</text>
</comment>
<dbReference type="EMBL" id="AAWS01000051">
    <property type="protein sequence ID" value="EAY25272.1"/>
    <property type="molecule type" value="Genomic_DNA"/>
</dbReference>